<dbReference type="Proteomes" id="UP000243807">
    <property type="component" value="Chromosome"/>
</dbReference>
<proteinExistence type="predicted"/>
<feature type="coiled-coil region" evidence="1">
    <location>
        <begin position="64"/>
        <end position="91"/>
    </location>
</feature>
<dbReference type="OrthoDB" id="5296173at2"/>
<dbReference type="EMBL" id="CP019434">
    <property type="protein sequence ID" value="APZ44320.1"/>
    <property type="molecule type" value="Genomic_DNA"/>
</dbReference>
<evidence type="ECO:0000313" key="4">
    <source>
        <dbReference type="Proteomes" id="UP000243807"/>
    </source>
</evidence>
<dbReference type="PANTHER" id="PTHR40278">
    <property type="entry name" value="DNA UTILIZATION PROTEIN HOFN"/>
    <property type="match status" value="1"/>
</dbReference>
<keyword evidence="1" id="KW-0175">Coiled coil</keyword>
<keyword evidence="2" id="KW-1133">Transmembrane helix</keyword>
<dbReference type="STRING" id="1765967.BW247_15480"/>
<name>A0A1P8UKH0_9GAMM</name>
<dbReference type="RefSeq" id="WP_076837977.1">
    <property type="nucleotide sequence ID" value="NZ_CP019434.1"/>
</dbReference>
<organism evidence="3 4">
    <name type="scientific">Acidihalobacter ferrooxydans</name>
    <dbReference type="NCBI Taxonomy" id="1765967"/>
    <lineage>
        <taxon>Bacteria</taxon>
        <taxon>Pseudomonadati</taxon>
        <taxon>Pseudomonadota</taxon>
        <taxon>Gammaproteobacteria</taxon>
        <taxon>Chromatiales</taxon>
        <taxon>Ectothiorhodospiraceae</taxon>
        <taxon>Acidihalobacter</taxon>
    </lineage>
</organism>
<dbReference type="InterPro" id="IPR052534">
    <property type="entry name" value="Extracell_DNA_Util/SecSys_Comp"/>
</dbReference>
<keyword evidence="2" id="KW-0472">Membrane</keyword>
<dbReference type="Pfam" id="PF05137">
    <property type="entry name" value="PilN"/>
    <property type="match status" value="1"/>
</dbReference>
<dbReference type="InterPro" id="IPR007813">
    <property type="entry name" value="PilN"/>
</dbReference>
<feature type="transmembrane region" description="Helical" evidence="2">
    <location>
        <begin position="21"/>
        <end position="43"/>
    </location>
</feature>
<evidence type="ECO:0000256" key="2">
    <source>
        <dbReference type="SAM" id="Phobius"/>
    </source>
</evidence>
<dbReference type="PANTHER" id="PTHR40278:SF2">
    <property type="entry name" value="TYPE IV PILUS INNER MEMBRANE COMPONENT PILN"/>
    <property type="match status" value="1"/>
</dbReference>
<dbReference type="AlphaFoldDB" id="A0A1P8UKH0"/>
<protein>
    <submittedName>
        <fullName evidence="3">Pilus assembly protein PilN</fullName>
    </submittedName>
</protein>
<dbReference type="GO" id="GO:0043683">
    <property type="term" value="P:type IV pilus assembly"/>
    <property type="evidence" value="ECO:0007669"/>
    <property type="project" value="TreeGrafter"/>
</dbReference>
<gene>
    <name evidence="3" type="ORF">BW247_15480</name>
</gene>
<sequence length="192" mass="21948">MAHINLLPWRAEHRKQQQRDFGALAVFSVIVAAIIVFLMHTYMDGLIQYQNERNQYLRNEITILNKKIAKIKELDKTKRDLLNRMKIVERLQSSRPSVVHMFDQLVTTLPPGLYLTDFSQNGDLIHLAGAAESNARVSEYMRNLDASPWFTDATLQIINAKNTPIGKISVFKLTVKTATPSEKSKQQRRQGG</sequence>
<evidence type="ECO:0000313" key="3">
    <source>
        <dbReference type="EMBL" id="APZ44320.1"/>
    </source>
</evidence>
<dbReference type="GO" id="GO:0043107">
    <property type="term" value="P:type IV pilus-dependent motility"/>
    <property type="evidence" value="ECO:0007669"/>
    <property type="project" value="TreeGrafter"/>
</dbReference>
<evidence type="ECO:0000256" key="1">
    <source>
        <dbReference type="SAM" id="Coils"/>
    </source>
</evidence>
<dbReference type="KEGG" id="afy:BW247_15480"/>
<reference evidence="3 4" key="1">
    <citation type="submission" date="2017-01" db="EMBL/GenBank/DDBJ databases">
        <title>Draft sequence of Acidihalobacter ferrooxidans strain DSM 14175 (strain V8).</title>
        <authorList>
            <person name="Khaleque H.N."/>
            <person name="Ramsay J.P."/>
            <person name="Murphy R.J.T."/>
            <person name="Kaksonen A.H."/>
            <person name="Boxall N.J."/>
            <person name="Watkin E.L.J."/>
        </authorList>
    </citation>
    <scope>NUCLEOTIDE SEQUENCE [LARGE SCALE GENOMIC DNA]</scope>
    <source>
        <strain evidence="3 4">V8</strain>
    </source>
</reference>
<keyword evidence="4" id="KW-1185">Reference proteome</keyword>
<accession>A0A1P8UKH0</accession>
<keyword evidence="2" id="KW-0812">Transmembrane</keyword>